<gene>
    <name evidence="1" type="ORF">HanXRQr2_Chr04g0154561</name>
</gene>
<dbReference type="Gramene" id="mRNA:HanXRQr2_Chr04g0154561">
    <property type="protein sequence ID" value="CDS:HanXRQr2_Chr04g0154561.1"/>
    <property type="gene ID" value="HanXRQr2_Chr04g0154561"/>
</dbReference>
<dbReference type="Proteomes" id="UP000215914">
    <property type="component" value="Unassembled WGS sequence"/>
</dbReference>
<comment type="caution">
    <text evidence="1">The sequence shown here is derived from an EMBL/GenBank/DDBJ whole genome shotgun (WGS) entry which is preliminary data.</text>
</comment>
<keyword evidence="2" id="KW-1185">Reference proteome</keyword>
<reference evidence="1" key="2">
    <citation type="submission" date="2020-06" db="EMBL/GenBank/DDBJ databases">
        <title>Helianthus annuus Genome sequencing and assembly Release 2.</title>
        <authorList>
            <person name="Gouzy J."/>
            <person name="Langlade N."/>
            <person name="Munos S."/>
        </authorList>
    </citation>
    <scope>NUCLEOTIDE SEQUENCE</scope>
    <source>
        <tissue evidence="1">Leaves</tissue>
    </source>
</reference>
<dbReference type="EMBL" id="MNCJ02000319">
    <property type="protein sequence ID" value="KAF5809220.1"/>
    <property type="molecule type" value="Genomic_DNA"/>
</dbReference>
<accession>A0A9K3J5V4</accession>
<reference evidence="1" key="1">
    <citation type="journal article" date="2017" name="Nature">
        <title>The sunflower genome provides insights into oil metabolism, flowering and Asterid evolution.</title>
        <authorList>
            <person name="Badouin H."/>
            <person name="Gouzy J."/>
            <person name="Grassa C.J."/>
            <person name="Murat F."/>
            <person name="Staton S.E."/>
            <person name="Cottret L."/>
            <person name="Lelandais-Briere C."/>
            <person name="Owens G.L."/>
            <person name="Carrere S."/>
            <person name="Mayjonade B."/>
            <person name="Legrand L."/>
            <person name="Gill N."/>
            <person name="Kane N.C."/>
            <person name="Bowers J.E."/>
            <person name="Hubner S."/>
            <person name="Bellec A."/>
            <person name="Berard A."/>
            <person name="Berges H."/>
            <person name="Blanchet N."/>
            <person name="Boniface M.C."/>
            <person name="Brunel D."/>
            <person name="Catrice O."/>
            <person name="Chaidir N."/>
            <person name="Claudel C."/>
            <person name="Donnadieu C."/>
            <person name="Faraut T."/>
            <person name="Fievet G."/>
            <person name="Helmstetter N."/>
            <person name="King M."/>
            <person name="Knapp S.J."/>
            <person name="Lai Z."/>
            <person name="Le Paslier M.C."/>
            <person name="Lippi Y."/>
            <person name="Lorenzon L."/>
            <person name="Mandel J.R."/>
            <person name="Marage G."/>
            <person name="Marchand G."/>
            <person name="Marquand E."/>
            <person name="Bret-Mestries E."/>
            <person name="Morien E."/>
            <person name="Nambeesan S."/>
            <person name="Nguyen T."/>
            <person name="Pegot-Espagnet P."/>
            <person name="Pouilly N."/>
            <person name="Raftis F."/>
            <person name="Sallet E."/>
            <person name="Schiex T."/>
            <person name="Thomas J."/>
            <person name="Vandecasteele C."/>
            <person name="Vares D."/>
            <person name="Vear F."/>
            <person name="Vautrin S."/>
            <person name="Crespi M."/>
            <person name="Mangin B."/>
            <person name="Burke J.M."/>
            <person name="Salse J."/>
            <person name="Munos S."/>
            <person name="Vincourt P."/>
            <person name="Rieseberg L.H."/>
            <person name="Langlade N.B."/>
        </authorList>
    </citation>
    <scope>NUCLEOTIDE SEQUENCE</scope>
    <source>
        <tissue evidence="1">Leaves</tissue>
    </source>
</reference>
<sequence>MVQRVRVLVTRDHISRFRFIVRFGSGKWFSQLVSARVSASQHSNGSVAGFRLGFGSWSKAVNESMVRSIQSTQVNSGQPVNCRVNWSNARRGKV</sequence>
<evidence type="ECO:0000313" key="2">
    <source>
        <dbReference type="Proteomes" id="UP000215914"/>
    </source>
</evidence>
<dbReference type="AlphaFoldDB" id="A0A9K3J5V4"/>
<name>A0A9K3J5V4_HELAN</name>
<organism evidence="1 2">
    <name type="scientific">Helianthus annuus</name>
    <name type="common">Common sunflower</name>
    <dbReference type="NCBI Taxonomy" id="4232"/>
    <lineage>
        <taxon>Eukaryota</taxon>
        <taxon>Viridiplantae</taxon>
        <taxon>Streptophyta</taxon>
        <taxon>Embryophyta</taxon>
        <taxon>Tracheophyta</taxon>
        <taxon>Spermatophyta</taxon>
        <taxon>Magnoliopsida</taxon>
        <taxon>eudicotyledons</taxon>
        <taxon>Gunneridae</taxon>
        <taxon>Pentapetalae</taxon>
        <taxon>asterids</taxon>
        <taxon>campanulids</taxon>
        <taxon>Asterales</taxon>
        <taxon>Asteraceae</taxon>
        <taxon>Asteroideae</taxon>
        <taxon>Heliantheae alliance</taxon>
        <taxon>Heliantheae</taxon>
        <taxon>Helianthus</taxon>
    </lineage>
</organism>
<protein>
    <submittedName>
        <fullName evidence="1">Uncharacterized protein</fullName>
    </submittedName>
</protein>
<proteinExistence type="predicted"/>
<evidence type="ECO:0000313" key="1">
    <source>
        <dbReference type="EMBL" id="KAF5809220.1"/>
    </source>
</evidence>